<keyword evidence="1" id="KW-0175">Coiled coil</keyword>
<accession>Q7NGQ0</accession>
<evidence type="ECO:0000256" key="1">
    <source>
        <dbReference type="SAM" id="Coils"/>
    </source>
</evidence>
<sequence length="272" mass="31912">MFESLQRQTRGASLMTQSAPPPSPKDHLPTMYDLPSEALEEPGLPDEFHILQPQLLSATFRPTACPQEEIFTAGDLNFYYDLRHLLWYKRPDWFAVIGVPSLYEERELRRSYVLWQEGIAPTVVIEFLSPSTEAEDLGRSSCGADEPPTKWQVYERILRVPYYIVFDGDVGRMRLFQLLGIRYQEVTLAEPRFWFEELGIGIGLWRGFWLKLERPWLRWFDERGQWIATPEEEQRHRAEQAEQEAEQLREEMERLKVQLRSLGLQPDRGPAA</sequence>
<evidence type="ECO:0000313" key="4">
    <source>
        <dbReference type="EMBL" id="BAC91059.1"/>
    </source>
</evidence>
<reference evidence="4 5" key="2">
    <citation type="journal article" date="2003" name="DNA Res.">
        <title>Complete genome structure of Gloeobacter violaceus PCC 7421, a cyanobacterium that lacks thylakoids (supplement).</title>
        <authorList>
            <person name="Nakamura Y."/>
            <person name="Kaneko T."/>
            <person name="Sato S."/>
            <person name="Mimuro M."/>
            <person name="Miyashita H."/>
            <person name="Tsuchiya T."/>
            <person name="Sasamoto S."/>
            <person name="Watanabe A."/>
            <person name="Kawashima K."/>
            <person name="Kishida Y."/>
            <person name="Kiyokawa C."/>
            <person name="Kohara M."/>
            <person name="Matsumoto M."/>
            <person name="Matsuno A."/>
            <person name="Nakazaki N."/>
            <person name="Shimpo S."/>
            <person name="Takeuchi C."/>
            <person name="Yamada M."/>
            <person name="Tabata S."/>
        </authorList>
    </citation>
    <scope>NUCLEOTIDE SEQUENCE [LARGE SCALE GENOMIC DNA]</scope>
    <source>
        <strain evidence="5">ATCC 29082 / PCC 7421</strain>
    </source>
</reference>
<dbReference type="eggNOG" id="COG4636">
    <property type="taxonomic scope" value="Bacteria"/>
</dbReference>
<dbReference type="CDD" id="cd06260">
    <property type="entry name" value="DUF820-like"/>
    <property type="match status" value="1"/>
</dbReference>
<reference evidence="4 5" key="1">
    <citation type="journal article" date="2003" name="DNA Res.">
        <title>Complete genome structure of Gloeobacter violaceus PCC 7421, a cyanobacterium that lacks thylakoids.</title>
        <authorList>
            <person name="Nakamura Y."/>
            <person name="Kaneko T."/>
            <person name="Sato S."/>
            <person name="Mimuro M."/>
            <person name="Miyashita H."/>
            <person name="Tsuchiya T."/>
            <person name="Sasamoto S."/>
            <person name="Watanabe A."/>
            <person name="Kawashima K."/>
            <person name="Kishida Y."/>
            <person name="Kiyokawa C."/>
            <person name="Kohara M."/>
            <person name="Matsumoto M."/>
            <person name="Matsuno A."/>
            <person name="Nakazaki N."/>
            <person name="Shimpo S."/>
            <person name="Takeuchi C."/>
            <person name="Yamada M."/>
            <person name="Tabata S."/>
        </authorList>
    </citation>
    <scope>NUCLEOTIDE SEQUENCE [LARGE SCALE GENOMIC DNA]</scope>
    <source>
        <strain evidence="5">ATCC 29082 / PCC 7421</strain>
    </source>
</reference>
<evidence type="ECO:0000313" key="5">
    <source>
        <dbReference type="Proteomes" id="UP000000557"/>
    </source>
</evidence>
<dbReference type="PhylomeDB" id="Q7NGQ0"/>
<dbReference type="STRING" id="251221.gene:10760624"/>
<keyword evidence="5" id="KW-1185">Reference proteome</keyword>
<dbReference type="PANTHER" id="PTHR33352:SF3">
    <property type="entry name" value="SLR1612 PROTEIN"/>
    <property type="match status" value="1"/>
</dbReference>
<feature type="region of interest" description="Disordered" evidence="2">
    <location>
        <begin position="1"/>
        <end position="31"/>
    </location>
</feature>
<dbReference type="PATRIC" id="fig|251221.4.peg.3148"/>
<feature type="domain" description="Putative restriction endonuclease" evidence="3">
    <location>
        <begin position="31"/>
        <end position="205"/>
    </location>
</feature>
<feature type="compositionally biased region" description="Polar residues" evidence="2">
    <location>
        <begin position="1"/>
        <end position="18"/>
    </location>
</feature>
<dbReference type="KEGG" id="gvi:gll3118"/>
<evidence type="ECO:0000256" key="2">
    <source>
        <dbReference type="SAM" id="MobiDB-lite"/>
    </source>
</evidence>
<evidence type="ECO:0000259" key="3">
    <source>
        <dbReference type="Pfam" id="PF05685"/>
    </source>
</evidence>
<dbReference type="InterPro" id="IPR008538">
    <property type="entry name" value="Uma2"/>
</dbReference>
<dbReference type="OrthoDB" id="453897at2"/>
<dbReference type="PANTHER" id="PTHR33352">
    <property type="entry name" value="SLR1095 PROTEIN"/>
    <property type="match status" value="1"/>
</dbReference>
<proteinExistence type="predicted"/>
<dbReference type="Proteomes" id="UP000000557">
    <property type="component" value="Chromosome"/>
</dbReference>
<dbReference type="InParanoid" id="Q7NGQ0"/>
<protein>
    <submittedName>
        <fullName evidence="4">Gll3118 protein</fullName>
    </submittedName>
</protein>
<dbReference type="Pfam" id="PF05685">
    <property type="entry name" value="Uma2"/>
    <property type="match status" value="1"/>
</dbReference>
<organism evidence="4 5">
    <name type="scientific">Gloeobacter violaceus (strain ATCC 29082 / PCC 7421)</name>
    <dbReference type="NCBI Taxonomy" id="251221"/>
    <lineage>
        <taxon>Bacteria</taxon>
        <taxon>Bacillati</taxon>
        <taxon>Cyanobacteriota</taxon>
        <taxon>Cyanophyceae</taxon>
        <taxon>Gloeobacterales</taxon>
        <taxon>Gloeobacteraceae</taxon>
        <taxon>Gloeobacter</taxon>
    </lineage>
</organism>
<name>Q7NGQ0_GLOVI</name>
<feature type="coiled-coil region" evidence="1">
    <location>
        <begin position="231"/>
        <end position="265"/>
    </location>
</feature>
<dbReference type="EMBL" id="BA000045">
    <property type="protein sequence ID" value="BAC91059.1"/>
    <property type="molecule type" value="Genomic_DNA"/>
</dbReference>
<dbReference type="AlphaFoldDB" id="Q7NGQ0"/>
<dbReference type="EnsemblBacteria" id="BAC91059">
    <property type="protein sequence ID" value="BAC91059"/>
    <property type="gene ID" value="BAC91059"/>
</dbReference>
<dbReference type="HOGENOM" id="CLU_075279_2_1_3"/>
<gene>
    <name evidence="4" type="ordered locus">gll3118</name>
</gene>